<dbReference type="EMBL" id="JAMTCK010000007">
    <property type="protein sequence ID" value="MCP2166443.1"/>
    <property type="molecule type" value="Genomic_DNA"/>
</dbReference>
<gene>
    <name evidence="2" type="ORF">LX83_003311</name>
</gene>
<sequence>MTSQASANPASASPASANPASASPASANPVAATTVELSCQGRVVADYQVNQGLPADVSPRPFLFPVRTLAGTEVTELMPPDHLHHLGVGVAVPDVAGQNFWGGRTFVRGQGPTRLANHGVQQHVSWSGQGDDHVIQTLSWRGADGRELLRERRAITALPVAGGRCWALDLGFTLTNPTGAAVTIGSPATNGRPGAGYGGFFWRAPGAATNRAVFSPTARGEDAVHGSRAAWVALAGTSPGDRPWTLVFLPGNELTARDRWFVRDREYPAVGSALAWDQRLAIAAGASTTRRVVTVVADGRLGAGQVRVLVGQILAAAEIPRLTRDVLERAVE</sequence>
<dbReference type="AlphaFoldDB" id="A0AAE3GEV0"/>
<reference evidence="2" key="1">
    <citation type="submission" date="2022-06" db="EMBL/GenBank/DDBJ databases">
        <title>Genomic Encyclopedia of Archaeal and Bacterial Type Strains, Phase II (KMG-II): from individual species to whole genera.</title>
        <authorList>
            <person name="Goeker M."/>
        </authorList>
    </citation>
    <scope>NUCLEOTIDE SEQUENCE</scope>
    <source>
        <strain evidence="2">DSM 43935</strain>
    </source>
</reference>
<protein>
    <submittedName>
        <fullName evidence="2">Methane oxygenase PmoA</fullName>
    </submittedName>
</protein>
<evidence type="ECO:0000313" key="2">
    <source>
        <dbReference type="EMBL" id="MCP2166443.1"/>
    </source>
</evidence>
<organism evidence="2 3">
    <name type="scientific">Goodfellowiella coeruleoviolacea</name>
    <dbReference type="NCBI Taxonomy" id="334858"/>
    <lineage>
        <taxon>Bacteria</taxon>
        <taxon>Bacillati</taxon>
        <taxon>Actinomycetota</taxon>
        <taxon>Actinomycetes</taxon>
        <taxon>Pseudonocardiales</taxon>
        <taxon>Pseudonocardiaceae</taxon>
        <taxon>Goodfellowiella</taxon>
    </lineage>
</organism>
<name>A0AAE3GEV0_9PSEU</name>
<dbReference type="Proteomes" id="UP001206128">
    <property type="component" value="Unassembled WGS sequence"/>
</dbReference>
<feature type="region of interest" description="Disordered" evidence="1">
    <location>
        <begin position="1"/>
        <end position="26"/>
    </location>
</feature>
<dbReference type="InterPro" id="IPR029475">
    <property type="entry name" value="DUF6807"/>
</dbReference>
<keyword evidence="3" id="KW-1185">Reference proteome</keyword>
<comment type="caution">
    <text evidence="2">The sequence shown here is derived from an EMBL/GenBank/DDBJ whole genome shotgun (WGS) entry which is preliminary data.</text>
</comment>
<accession>A0AAE3GEV0</accession>
<evidence type="ECO:0000313" key="3">
    <source>
        <dbReference type="Proteomes" id="UP001206128"/>
    </source>
</evidence>
<dbReference type="Pfam" id="PF14100">
    <property type="entry name" value="DUF6807"/>
    <property type="match status" value="1"/>
</dbReference>
<dbReference type="RefSeq" id="WP_253772322.1">
    <property type="nucleotide sequence ID" value="NZ_JAMTCK010000007.1"/>
</dbReference>
<proteinExistence type="predicted"/>
<evidence type="ECO:0000256" key="1">
    <source>
        <dbReference type="SAM" id="MobiDB-lite"/>
    </source>
</evidence>